<dbReference type="Proteomes" id="UP001266305">
    <property type="component" value="Unassembled WGS sequence"/>
</dbReference>
<evidence type="ECO:0000313" key="2">
    <source>
        <dbReference type="EMBL" id="KAK2108912.1"/>
    </source>
</evidence>
<protein>
    <submittedName>
        <fullName evidence="2">Glutathione S-transferase Mu 3</fullName>
    </submittedName>
</protein>
<dbReference type="PROSITE" id="PS50405">
    <property type="entry name" value="GST_CTER"/>
    <property type="match status" value="1"/>
</dbReference>
<sequence length="122" mass="14041">MPSCATLLASTCGKTEEKIQVDISENQATDFCTQLIQRYYNTDHEKLKPQYLGQLPGQLKQCSMFLGEILMVCSGKLIFVDFPIYDVLDQNRMFESKCLDEFPQMKAFMCRLEVLEKTAAYM</sequence>
<proteinExistence type="predicted"/>
<name>A0ABQ9VI71_SAGOE</name>
<accession>A0ABQ9VI71</accession>
<evidence type="ECO:0000313" key="3">
    <source>
        <dbReference type="Proteomes" id="UP001266305"/>
    </source>
</evidence>
<comment type="caution">
    <text evidence="2">The sequence shown here is derived from an EMBL/GenBank/DDBJ whole genome shotgun (WGS) entry which is preliminary data.</text>
</comment>
<dbReference type="InterPro" id="IPR050213">
    <property type="entry name" value="GST_superfamily"/>
</dbReference>
<dbReference type="InterPro" id="IPR004046">
    <property type="entry name" value="GST_C"/>
</dbReference>
<feature type="domain" description="GST C-terminal" evidence="1">
    <location>
        <begin position="14"/>
        <end position="122"/>
    </location>
</feature>
<dbReference type="Gene3D" id="1.20.1050.10">
    <property type="match status" value="1"/>
</dbReference>
<gene>
    <name evidence="2" type="primary">GSTM3_2</name>
    <name evidence="2" type="ORF">P7K49_014077</name>
</gene>
<organism evidence="2 3">
    <name type="scientific">Saguinus oedipus</name>
    <name type="common">Cotton-top tamarin</name>
    <name type="synonym">Oedipomidas oedipus</name>
    <dbReference type="NCBI Taxonomy" id="9490"/>
    <lineage>
        <taxon>Eukaryota</taxon>
        <taxon>Metazoa</taxon>
        <taxon>Chordata</taxon>
        <taxon>Craniata</taxon>
        <taxon>Vertebrata</taxon>
        <taxon>Euteleostomi</taxon>
        <taxon>Mammalia</taxon>
        <taxon>Eutheria</taxon>
        <taxon>Euarchontoglires</taxon>
        <taxon>Primates</taxon>
        <taxon>Haplorrhini</taxon>
        <taxon>Platyrrhini</taxon>
        <taxon>Cebidae</taxon>
        <taxon>Callitrichinae</taxon>
        <taxon>Saguinus</taxon>
    </lineage>
</organism>
<dbReference type="EMBL" id="JASSZA010000006">
    <property type="protein sequence ID" value="KAK2108912.1"/>
    <property type="molecule type" value="Genomic_DNA"/>
</dbReference>
<dbReference type="InterPro" id="IPR036282">
    <property type="entry name" value="Glutathione-S-Trfase_C_sf"/>
</dbReference>
<keyword evidence="3" id="KW-1185">Reference proteome</keyword>
<evidence type="ECO:0000259" key="1">
    <source>
        <dbReference type="PROSITE" id="PS50405"/>
    </source>
</evidence>
<dbReference type="PANTHER" id="PTHR11571:SF133">
    <property type="entry name" value="GLUTATHIONE S-TRANSFERASE MU 3"/>
    <property type="match status" value="1"/>
</dbReference>
<dbReference type="PANTHER" id="PTHR11571">
    <property type="entry name" value="GLUTATHIONE S-TRANSFERASE"/>
    <property type="match status" value="1"/>
</dbReference>
<dbReference type="Pfam" id="PF00043">
    <property type="entry name" value="GST_C"/>
    <property type="match status" value="1"/>
</dbReference>
<reference evidence="2 3" key="1">
    <citation type="submission" date="2023-05" db="EMBL/GenBank/DDBJ databases">
        <title>B98-5 Cell Line De Novo Hybrid Assembly: An Optical Mapping Approach.</title>
        <authorList>
            <person name="Kananen K."/>
            <person name="Auerbach J.A."/>
            <person name="Kautto E."/>
            <person name="Blachly J.S."/>
        </authorList>
    </citation>
    <scope>NUCLEOTIDE SEQUENCE [LARGE SCALE GENOMIC DNA]</scope>
    <source>
        <strain evidence="2">B95-8</strain>
        <tissue evidence="2">Cell line</tissue>
    </source>
</reference>
<dbReference type="InterPro" id="IPR010987">
    <property type="entry name" value="Glutathione-S-Trfase_C-like"/>
</dbReference>
<dbReference type="SUPFAM" id="SSF47616">
    <property type="entry name" value="GST C-terminal domain-like"/>
    <property type="match status" value="1"/>
</dbReference>